<comment type="caution">
    <text evidence="5">The sequence shown here is derived from an EMBL/GenBank/DDBJ whole genome shotgun (WGS) entry which is preliminary data.</text>
</comment>
<dbReference type="EMBL" id="JGZM01000001">
    <property type="protein sequence ID" value="KFI89125.1"/>
    <property type="molecule type" value="Genomic_DNA"/>
</dbReference>
<keyword evidence="2" id="KW-0813">Transport</keyword>
<evidence type="ECO:0000256" key="4">
    <source>
        <dbReference type="SAM" id="SignalP"/>
    </source>
</evidence>
<dbReference type="GO" id="GO:0042956">
    <property type="term" value="P:maltodextrin transmembrane transport"/>
    <property type="evidence" value="ECO:0007669"/>
    <property type="project" value="TreeGrafter"/>
</dbReference>
<dbReference type="Proteomes" id="UP000029040">
    <property type="component" value="Unassembled WGS sequence"/>
</dbReference>
<evidence type="ECO:0000256" key="1">
    <source>
        <dbReference type="ARBA" id="ARBA00008520"/>
    </source>
</evidence>
<evidence type="ECO:0000256" key="3">
    <source>
        <dbReference type="ARBA" id="ARBA00022729"/>
    </source>
</evidence>
<dbReference type="RefSeq" id="WP_051915771.1">
    <property type="nucleotide sequence ID" value="NZ_JDTM01000007.1"/>
</dbReference>
<evidence type="ECO:0000256" key="2">
    <source>
        <dbReference type="ARBA" id="ARBA00022448"/>
    </source>
</evidence>
<reference evidence="5 6" key="1">
    <citation type="submission" date="2014-03" db="EMBL/GenBank/DDBJ databases">
        <title>Genomics of Bifidobacteria.</title>
        <authorList>
            <person name="Ventura M."/>
            <person name="Milani C."/>
            <person name="Lugli G.A."/>
        </authorList>
    </citation>
    <scope>NUCLEOTIDE SEQUENCE [LARGE SCALE GENOMIC DNA]</scope>
    <source>
        <strain evidence="5 6">LMG 14934</strain>
    </source>
</reference>
<feature type="chain" id="PRO_5039190615" evidence="4">
    <location>
        <begin position="30"/>
        <end position="446"/>
    </location>
</feature>
<accession>A0A087D0S5</accession>
<dbReference type="InterPro" id="IPR006059">
    <property type="entry name" value="SBP"/>
</dbReference>
<evidence type="ECO:0000313" key="5">
    <source>
        <dbReference type="EMBL" id="KFI89125.1"/>
    </source>
</evidence>
<gene>
    <name evidence="5" type="ORF">BSAE_0589</name>
</gene>
<sequence>MWLDGVRRADRWRRRLRTLGALTTLLAMAGCSIGAPPSPADDAADNHLTVWVMQDDLSEQTLDAITARFTKTSGATVDVQIQPWDGIATKLTTALVTTDPPDVIDIGNTKATDFASYGALADLSDQADRLSRGKHWLPGLEDPVTLGGRLYGVPAFGATRAVIVNMRMWRQAGITEIPETMDELERDLKTVADAHHDQADFCPFYLPGQHWFAGLQFVWDAGGDAAMLNDGQWRGGLSSKNAVTGLERFKAFQNAWSTEASRTVDTTNPDMVQLFVQGKTSAILWNSTAVTKILASDAGLGRDDLAVFPMPGENGGIQPSLMAGSVWAVPTRSRHRELALEWIMAATDPDIQRQWIADHDNWLPNTTELLDELIADASIDDIQRGFLTTARQARATPKADGWSLIEGDGSLKQLFTAVATGRSTIEQASRSFDRHADDVFEQAKGA</sequence>
<dbReference type="AlphaFoldDB" id="A0A087D0S5"/>
<comment type="similarity">
    <text evidence="1">Belongs to the bacterial solute-binding protein 1 family.</text>
</comment>
<dbReference type="GO" id="GO:0015768">
    <property type="term" value="P:maltose transport"/>
    <property type="evidence" value="ECO:0007669"/>
    <property type="project" value="TreeGrafter"/>
</dbReference>
<dbReference type="Gene3D" id="3.40.190.10">
    <property type="entry name" value="Periplasmic binding protein-like II"/>
    <property type="match status" value="2"/>
</dbReference>
<dbReference type="GO" id="GO:1901982">
    <property type="term" value="F:maltose binding"/>
    <property type="evidence" value="ECO:0007669"/>
    <property type="project" value="TreeGrafter"/>
</dbReference>
<evidence type="ECO:0000313" key="6">
    <source>
        <dbReference type="Proteomes" id="UP000029040"/>
    </source>
</evidence>
<dbReference type="Pfam" id="PF01547">
    <property type="entry name" value="SBP_bac_1"/>
    <property type="match status" value="1"/>
</dbReference>
<keyword evidence="3 4" id="KW-0732">Signal</keyword>
<feature type="signal peptide" evidence="4">
    <location>
        <begin position="1"/>
        <end position="29"/>
    </location>
</feature>
<name>A0A087D0S5_9BIFI</name>
<protein>
    <submittedName>
        <fullName evidence="5">ABC-type transporter, substrate-binding protein</fullName>
    </submittedName>
</protein>
<dbReference type="GO" id="GO:0055052">
    <property type="term" value="C:ATP-binding cassette (ABC) transporter complex, substrate-binding subunit-containing"/>
    <property type="evidence" value="ECO:0007669"/>
    <property type="project" value="TreeGrafter"/>
</dbReference>
<dbReference type="PROSITE" id="PS51257">
    <property type="entry name" value="PROKAR_LIPOPROTEIN"/>
    <property type="match status" value="1"/>
</dbReference>
<dbReference type="PANTHER" id="PTHR30061:SF50">
    <property type="entry name" value="MALTOSE_MALTODEXTRIN-BINDING PERIPLASMIC PROTEIN"/>
    <property type="match status" value="1"/>
</dbReference>
<organism evidence="5 6">
    <name type="scientific">Bifidobacterium pullorum subsp. saeculare DSM 6531 = LMG 14934</name>
    <dbReference type="NCBI Taxonomy" id="1437611"/>
    <lineage>
        <taxon>Bacteria</taxon>
        <taxon>Bacillati</taxon>
        <taxon>Actinomycetota</taxon>
        <taxon>Actinomycetes</taxon>
        <taxon>Bifidobacteriales</taxon>
        <taxon>Bifidobacteriaceae</taxon>
        <taxon>Bifidobacterium</taxon>
    </lineage>
</organism>
<proteinExistence type="inferred from homology"/>
<dbReference type="PANTHER" id="PTHR30061">
    <property type="entry name" value="MALTOSE-BINDING PERIPLASMIC PROTEIN"/>
    <property type="match status" value="1"/>
</dbReference>
<dbReference type="SUPFAM" id="SSF53850">
    <property type="entry name" value="Periplasmic binding protein-like II"/>
    <property type="match status" value="1"/>
</dbReference>